<dbReference type="Proteomes" id="UP000078544">
    <property type="component" value="Unassembled WGS sequence"/>
</dbReference>
<keyword evidence="2" id="KW-0597">Phosphoprotein</keyword>
<comment type="subcellular location">
    <subcellularLocation>
        <location evidence="1">Nucleus</location>
    </subcellularLocation>
</comment>
<reference evidence="8 9" key="1">
    <citation type="journal article" date="2016" name="Genome Biol. Evol.">
        <title>Divergent and convergent evolution of fungal pathogenicity.</title>
        <authorList>
            <person name="Shang Y."/>
            <person name="Xiao G."/>
            <person name="Zheng P."/>
            <person name="Cen K."/>
            <person name="Zhan S."/>
            <person name="Wang C."/>
        </authorList>
    </citation>
    <scope>NUCLEOTIDE SEQUENCE [LARGE SCALE GENOMIC DNA]</scope>
    <source>
        <strain evidence="8 9">RCEF 2490</strain>
    </source>
</reference>
<dbReference type="InterPro" id="IPR038753">
    <property type="entry name" value="NFKBIL1"/>
</dbReference>
<proteinExistence type="predicted"/>
<evidence type="ECO:0000256" key="2">
    <source>
        <dbReference type="ARBA" id="ARBA00022553"/>
    </source>
</evidence>
<accession>A0A168BH68</accession>
<dbReference type="OrthoDB" id="412109at2759"/>
<evidence type="ECO:0000313" key="9">
    <source>
        <dbReference type="Proteomes" id="UP000078544"/>
    </source>
</evidence>
<feature type="region of interest" description="Disordered" evidence="7">
    <location>
        <begin position="1"/>
        <end position="100"/>
    </location>
</feature>
<feature type="compositionally biased region" description="Basic residues" evidence="7">
    <location>
        <begin position="58"/>
        <end position="78"/>
    </location>
</feature>
<protein>
    <submittedName>
        <fullName evidence="8">Uncharacterized protein</fullName>
    </submittedName>
</protein>
<dbReference type="GO" id="GO:0005634">
    <property type="term" value="C:nucleus"/>
    <property type="evidence" value="ECO:0007669"/>
    <property type="project" value="UniProtKB-SubCell"/>
</dbReference>
<keyword evidence="4" id="KW-0040">ANK repeat</keyword>
<comment type="caution">
    <text evidence="8">The sequence shown here is derived from an EMBL/GenBank/DDBJ whole genome shotgun (WGS) entry which is preliminary data.</text>
</comment>
<keyword evidence="3" id="KW-0677">Repeat</keyword>
<evidence type="ECO:0000256" key="6">
    <source>
        <dbReference type="SAM" id="Coils"/>
    </source>
</evidence>
<name>A0A168BH68_9HYPO</name>
<dbReference type="AlphaFoldDB" id="A0A168BH68"/>
<evidence type="ECO:0000256" key="1">
    <source>
        <dbReference type="ARBA" id="ARBA00004123"/>
    </source>
</evidence>
<dbReference type="GO" id="GO:0043124">
    <property type="term" value="P:negative regulation of canonical NF-kappaB signal transduction"/>
    <property type="evidence" value="ECO:0007669"/>
    <property type="project" value="InterPro"/>
</dbReference>
<dbReference type="PANTHER" id="PTHR15263:SF1">
    <property type="entry name" value="NF-KAPPA-B INHIBITOR-LIKE PROTEIN 1"/>
    <property type="match status" value="1"/>
</dbReference>
<gene>
    <name evidence="8" type="ORF">AAL_04530</name>
</gene>
<keyword evidence="6" id="KW-0175">Coiled coil</keyword>
<keyword evidence="5" id="KW-0539">Nucleus</keyword>
<evidence type="ECO:0000256" key="3">
    <source>
        <dbReference type="ARBA" id="ARBA00022737"/>
    </source>
</evidence>
<feature type="compositionally biased region" description="Basic residues" evidence="7">
    <location>
        <begin position="35"/>
        <end position="45"/>
    </location>
</feature>
<organism evidence="8 9">
    <name type="scientific">Moelleriella libera RCEF 2490</name>
    <dbReference type="NCBI Taxonomy" id="1081109"/>
    <lineage>
        <taxon>Eukaryota</taxon>
        <taxon>Fungi</taxon>
        <taxon>Dikarya</taxon>
        <taxon>Ascomycota</taxon>
        <taxon>Pezizomycotina</taxon>
        <taxon>Sordariomycetes</taxon>
        <taxon>Hypocreomycetidae</taxon>
        <taxon>Hypocreales</taxon>
        <taxon>Clavicipitaceae</taxon>
        <taxon>Moelleriella</taxon>
    </lineage>
</organism>
<dbReference type="EMBL" id="AZGY01000009">
    <property type="protein sequence ID" value="KZZ95299.1"/>
    <property type="molecule type" value="Genomic_DNA"/>
</dbReference>
<feature type="compositionally biased region" description="Basic and acidic residues" evidence="7">
    <location>
        <begin position="46"/>
        <end position="57"/>
    </location>
</feature>
<keyword evidence="9" id="KW-1185">Reference proteome</keyword>
<sequence>MTDAAEPGEPLRPGVSSNEDVPPSRTGHESEQTRRQRSRLKLKSRRSGDRHEASSHSDRRHQRRRRRPHRSPSPHRHHAEADTSSPQLDPEAAFRESLFDAMADDEGASYWESVYGQPIHIYSNEQVGPTGELEQMTDEQYATHVRQKMWEKTHAGLLEERARREEKLKQQKEEERRARRLQRELDESLRLGEERRQRKRQAAQWEAYHQAWSKWDGNVETLAWPVEGNERKDMNEKNVRAFYSLAQLLERRDELTSKMKEERVRWHPDKMQQKLGGQVDGAIMKDITAVFQIVDQLWSEWRSKR</sequence>
<dbReference type="PANTHER" id="PTHR15263">
    <property type="entry name" value="I-KAPPA-B-LIKE PROTEIN IKBL"/>
    <property type="match status" value="1"/>
</dbReference>
<evidence type="ECO:0000256" key="7">
    <source>
        <dbReference type="SAM" id="MobiDB-lite"/>
    </source>
</evidence>
<dbReference type="STRING" id="1081109.A0A168BH68"/>
<evidence type="ECO:0000256" key="4">
    <source>
        <dbReference type="ARBA" id="ARBA00023043"/>
    </source>
</evidence>
<feature type="coiled-coil region" evidence="6">
    <location>
        <begin position="154"/>
        <end position="191"/>
    </location>
</feature>
<evidence type="ECO:0000313" key="8">
    <source>
        <dbReference type="EMBL" id="KZZ95299.1"/>
    </source>
</evidence>
<evidence type="ECO:0000256" key="5">
    <source>
        <dbReference type="ARBA" id="ARBA00023242"/>
    </source>
</evidence>